<dbReference type="AlphaFoldDB" id="A0A4Y2CU73"/>
<dbReference type="EMBL" id="BGPR01000250">
    <property type="protein sequence ID" value="GBM08022.1"/>
    <property type="molecule type" value="Genomic_DNA"/>
</dbReference>
<sequence>MRVPRIVCAVAAGPDLNIFTPYAKALNSEPPPAAFTAIIKIGNVNMPPVYLMCMDVLKKQYFIWSFQNNTEVCKYFIVISSTFASSDFCALGHGLGCPYGKSGPAVCRFIQDCQNTPKAMDHGQDQTARRFLWDVLLLLLQDNFQLKKSCGRYWTVYQTSSEGRIKQLSLTCLLLF</sequence>
<name>A0A4Y2CU73_ARAVE</name>
<organism evidence="1 2">
    <name type="scientific">Araneus ventricosus</name>
    <name type="common">Orbweaver spider</name>
    <name type="synonym">Epeira ventricosa</name>
    <dbReference type="NCBI Taxonomy" id="182803"/>
    <lineage>
        <taxon>Eukaryota</taxon>
        <taxon>Metazoa</taxon>
        <taxon>Ecdysozoa</taxon>
        <taxon>Arthropoda</taxon>
        <taxon>Chelicerata</taxon>
        <taxon>Arachnida</taxon>
        <taxon>Araneae</taxon>
        <taxon>Araneomorphae</taxon>
        <taxon>Entelegynae</taxon>
        <taxon>Araneoidea</taxon>
        <taxon>Araneidae</taxon>
        <taxon>Araneus</taxon>
    </lineage>
</organism>
<comment type="caution">
    <text evidence="1">The sequence shown here is derived from an EMBL/GenBank/DDBJ whole genome shotgun (WGS) entry which is preliminary data.</text>
</comment>
<gene>
    <name evidence="1" type="ORF">AVEN_71461_1</name>
</gene>
<reference evidence="1 2" key="1">
    <citation type="journal article" date="2019" name="Sci. Rep.">
        <title>Orb-weaving spider Araneus ventricosus genome elucidates the spidroin gene catalogue.</title>
        <authorList>
            <person name="Kono N."/>
            <person name="Nakamura H."/>
            <person name="Ohtoshi R."/>
            <person name="Moran D.A.P."/>
            <person name="Shinohara A."/>
            <person name="Yoshida Y."/>
            <person name="Fujiwara M."/>
            <person name="Mori M."/>
            <person name="Tomita M."/>
            <person name="Arakawa K."/>
        </authorList>
    </citation>
    <scope>NUCLEOTIDE SEQUENCE [LARGE SCALE GENOMIC DNA]</scope>
</reference>
<dbReference type="Proteomes" id="UP000499080">
    <property type="component" value="Unassembled WGS sequence"/>
</dbReference>
<evidence type="ECO:0000313" key="2">
    <source>
        <dbReference type="Proteomes" id="UP000499080"/>
    </source>
</evidence>
<accession>A0A4Y2CU73</accession>
<protein>
    <submittedName>
        <fullName evidence="1">Uncharacterized protein</fullName>
    </submittedName>
</protein>
<proteinExistence type="predicted"/>
<evidence type="ECO:0000313" key="1">
    <source>
        <dbReference type="EMBL" id="GBM08022.1"/>
    </source>
</evidence>
<keyword evidence="2" id="KW-1185">Reference proteome</keyword>